<dbReference type="InterPro" id="IPR037523">
    <property type="entry name" value="VOC_core"/>
</dbReference>
<dbReference type="CDD" id="cd06587">
    <property type="entry name" value="VOC"/>
    <property type="match status" value="1"/>
</dbReference>
<accession>A0A643FFF5</accession>
<reference evidence="2 3" key="1">
    <citation type="submission" date="2019-09" db="EMBL/GenBank/DDBJ databases">
        <title>Draft genome sequences of 48 bacterial type strains from the CCUG.</title>
        <authorList>
            <person name="Tunovic T."/>
            <person name="Pineiro-Iglesias B."/>
            <person name="Unosson C."/>
            <person name="Inganas E."/>
            <person name="Ohlen M."/>
            <person name="Cardew S."/>
            <person name="Jensie-Markopoulos S."/>
            <person name="Salva-Serra F."/>
            <person name="Jaen-Luchoro D."/>
            <person name="Karlsson R."/>
            <person name="Svensson-Stadler L."/>
            <person name="Chun J."/>
            <person name="Moore E."/>
        </authorList>
    </citation>
    <scope>NUCLEOTIDE SEQUENCE [LARGE SCALE GENOMIC DNA]</scope>
    <source>
        <strain evidence="2 3">CCUG 30977</strain>
    </source>
</reference>
<name>A0A643FFF5_IDEDE</name>
<evidence type="ECO:0000313" key="3">
    <source>
        <dbReference type="Proteomes" id="UP000430120"/>
    </source>
</evidence>
<dbReference type="InterPro" id="IPR029068">
    <property type="entry name" value="Glyas_Bleomycin-R_OHBP_Dase"/>
</dbReference>
<sequence>MKRVTGIGGIFFQAKDPVALRAWYQRHLGIDVQPWGGAAFDWTDAAGQPVAGTTAWSIGPQGSEQFAPGTAPFMVNYRVADLDALLQALREEGCQVLEKADDSEYGKFGWVIDPEGHKVELWEPPAGS</sequence>
<dbReference type="Gene3D" id="3.10.180.10">
    <property type="entry name" value="2,3-Dihydroxybiphenyl 1,2-Dioxygenase, domain 1"/>
    <property type="match status" value="1"/>
</dbReference>
<dbReference type="Pfam" id="PF18029">
    <property type="entry name" value="Glyoxalase_6"/>
    <property type="match status" value="1"/>
</dbReference>
<dbReference type="InterPro" id="IPR052164">
    <property type="entry name" value="Anthracycline_SecMetBiosynth"/>
</dbReference>
<comment type="caution">
    <text evidence="2">The sequence shown here is derived from an EMBL/GenBank/DDBJ whole genome shotgun (WGS) entry which is preliminary data.</text>
</comment>
<feature type="domain" description="VOC" evidence="1">
    <location>
        <begin position="6"/>
        <end position="124"/>
    </location>
</feature>
<dbReference type="PANTHER" id="PTHR33993">
    <property type="entry name" value="GLYOXALASE-RELATED"/>
    <property type="match status" value="1"/>
</dbReference>
<dbReference type="RefSeq" id="WP_151122459.1">
    <property type="nucleotide sequence ID" value="NZ_CP088081.1"/>
</dbReference>
<dbReference type="OrthoDB" id="9799428at2"/>
<keyword evidence="3" id="KW-1185">Reference proteome</keyword>
<organism evidence="2 3">
    <name type="scientific">Ideonella dechloratans</name>
    <dbReference type="NCBI Taxonomy" id="36863"/>
    <lineage>
        <taxon>Bacteria</taxon>
        <taxon>Pseudomonadati</taxon>
        <taxon>Pseudomonadota</taxon>
        <taxon>Betaproteobacteria</taxon>
        <taxon>Burkholderiales</taxon>
        <taxon>Sphaerotilaceae</taxon>
        <taxon>Ideonella</taxon>
    </lineage>
</organism>
<dbReference type="Proteomes" id="UP000430120">
    <property type="component" value="Unassembled WGS sequence"/>
</dbReference>
<protein>
    <submittedName>
        <fullName evidence="2">VOC family protein</fullName>
    </submittedName>
</protein>
<dbReference type="PROSITE" id="PS51819">
    <property type="entry name" value="VOC"/>
    <property type="match status" value="1"/>
</dbReference>
<dbReference type="AlphaFoldDB" id="A0A643FFF5"/>
<evidence type="ECO:0000259" key="1">
    <source>
        <dbReference type="PROSITE" id="PS51819"/>
    </source>
</evidence>
<dbReference type="SUPFAM" id="SSF54593">
    <property type="entry name" value="Glyoxalase/Bleomycin resistance protein/Dihydroxybiphenyl dioxygenase"/>
    <property type="match status" value="1"/>
</dbReference>
<dbReference type="EMBL" id="VZPB01000005">
    <property type="protein sequence ID" value="KAB0584518.1"/>
    <property type="molecule type" value="Genomic_DNA"/>
</dbReference>
<gene>
    <name evidence="2" type="ORF">F7Q92_03120</name>
</gene>
<evidence type="ECO:0000313" key="2">
    <source>
        <dbReference type="EMBL" id="KAB0584518.1"/>
    </source>
</evidence>
<dbReference type="PANTHER" id="PTHR33993:SF5">
    <property type="entry name" value="GLYOXALASE"/>
    <property type="match status" value="1"/>
</dbReference>
<proteinExistence type="predicted"/>
<dbReference type="InterPro" id="IPR041581">
    <property type="entry name" value="Glyoxalase_6"/>
</dbReference>